<feature type="signal peptide" evidence="1">
    <location>
        <begin position="1"/>
        <end position="25"/>
    </location>
</feature>
<evidence type="ECO:0000256" key="1">
    <source>
        <dbReference type="SAM" id="SignalP"/>
    </source>
</evidence>
<accession>A0A5N6QYI0</accession>
<name>A0A5N6QYI0_9ROSI</name>
<evidence type="ECO:0000313" key="2">
    <source>
        <dbReference type="EMBL" id="KAE8022546.1"/>
    </source>
</evidence>
<sequence length="99" mass="11077">MEGKSESRVCSHLGFVLVILETSLAISVNSLCAFCDGSRCGFGLVSPLPQSPTLFSKVRLRIWVLGFWRVRGFWRMKTTIDDGALAIKYHSLRFSSMGF</sequence>
<feature type="chain" id="PRO_5024314052" description="Secreted protein" evidence="1">
    <location>
        <begin position="26"/>
        <end position="99"/>
    </location>
</feature>
<protein>
    <recommendedName>
        <fullName evidence="4">Secreted protein</fullName>
    </recommendedName>
</protein>
<keyword evidence="1" id="KW-0732">Signal</keyword>
<reference evidence="2 3" key="1">
    <citation type="submission" date="2019-06" db="EMBL/GenBank/DDBJ databases">
        <title>A chromosomal-level reference genome of Carpinus fangiana (Coryloideae, Betulaceae).</title>
        <authorList>
            <person name="Yang X."/>
            <person name="Wang Z."/>
            <person name="Zhang L."/>
            <person name="Hao G."/>
            <person name="Liu J."/>
            <person name="Yang Y."/>
        </authorList>
    </citation>
    <scope>NUCLEOTIDE SEQUENCE [LARGE SCALE GENOMIC DNA]</scope>
    <source>
        <strain evidence="2">Cfa_2016G</strain>
        <tissue evidence="2">Leaf</tissue>
    </source>
</reference>
<dbReference type="AlphaFoldDB" id="A0A5N6QYI0"/>
<proteinExistence type="predicted"/>
<keyword evidence="3" id="KW-1185">Reference proteome</keyword>
<dbReference type="EMBL" id="CM017323">
    <property type="protein sequence ID" value="KAE8022546.1"/>
    <property type="molecule type" value="Genomic_DNA"/>
</dbReference>
<dbReference type="Proteomes" id="UP000327013">
    <property type="component" value="Chromosome 3"/>
</dbReference>
<organism evidence="2 3">
    <name type="scientific">Carpinus fangiana</name>
    <dbReference type="NCBI Taxonomy" id="176857"/>
    <lineage>
        <taxon>Eukaryota</taxon>
        <taxon>Viridiplantae</taxon>
        <taxon>Streptophyta</taxon>
        <taxon>Embryophyta</taxon>
        <taxon>Tracheophyta</taxon>
        <taxon>Spermatophyta</taxon>
        <taxon>Magnoliopsida</taxon>
        <taxon>eudicotyledons</taxon>
        <taxon>Gunneridae</taxon>
        <taxon>Pentapetalae</taxon>
        <taxon>rosids</taxon>
        <taxon>fabids</taxon>
        <taxon>Fagales</taxon>
        <taxon>Betulaceae</taxon>
        <taxon>Carpinus</taxon>
    </lineage>
</organism>
<gene>
    <name evidence="2" type="ORF">FH972_008337</name>
</gene>
<evidence type="ECO:0008006" key="4">
    <source>
        <dbReference type="Google" id="ProtNLM"/>
    </source>
</evidence>
<evidence type="ECO:0000313" key="3">
    <source>
        <dbReference type="Proteomes" id="UP000327013"/>
    </source>
</evidence>